<dbReference type="PANTHER" id="PTHR38443:SF2">
    <property type="entry name" value="NON-HEMOLYTIC ENTEROTOXIN LYTIC COMPONENT L1"/>
    <property type="match status" value="1"/>
</dbReference>
<keyword evidence="3" id="KW-0732">Signal</keyword>
<feature type="signal peptide" evidence="3">
    <location>
        <begin position="1"/>
        <end position="26"/>
    </location>
</feature>
<dbReference type="PANTHER" id="PTHR38443">
    <property type="match status" value="1"/>
</dbReference>
<protein>
    <submittedName>
        <fullName evidence="4">HBL/NHE enterotoxin family protein</fullName>
    </submittedName>
</protein>
<keyword evidence="5" id="KW-1185">Reference proteome</keyword>
<accession>A0ABY9JRY3</accession>
<proteinExistence type="predicted"/>
<evidence type="ECO:0000256" key="2">
    <source>
        <dbReference type="SAM" id="Phobius"/>
    </source>
</evidence>
<organism evidence="4 5">
    <name type="scientific">Bacillus carboniphilus</name>
    <dbReference type="NCBI Taxonomy" id="86663"/>
    <lineage>
        <taxon>Bacteria</taxon>
        <taxon>Bacillati</taxon>
        <taxon>Bacillota</taxon>
        <taxon>Bacilli</taxon>
        <taxon>Bacillales</taxon>
        <taxon>Bacillaceae</taxon>
        <taxon>Bacillus</taxon>
    </lineage>
</organism>
<gene>
    <name evidence="4" type="ORF">LC087_09250</name>
</gene>
<reference evidence="4 5" key="1">
    <citation type="submission" date="2023-06" db="EMBL/GenBank/DDBJ databases">
        <title>Five Gram-positive bacteria isolated from mangrove sediments in Shenzhen, Guangdong, China.</title>
        <authorList>
            <person name="Yu S."/>
            <person name="Zheng W."/>
            <person name="Huang Y."/>
        </authorList>
    </citation>
    <scope>NUCLEOTIDE SEQUENCE [LARGE SCALE GENOMIC DNA]</scope>
    <source>
        <strain evidence="4 5">SaN35-3</strain>
    </source>
</reference>
<feature type="coiled-coil region" evidence="1">
    <location>
        <begin position="183"/>
        <end position="210"/>
    </location>
</feature>
<dbReference type="Proteomes" id="UP001197974">
    <property type="component" value="Chromosome"/>
</dbReference>
<dbReference type="Pfam" id="PF05791">
    <property type="entry name" value="Bacillus_HBL"/>
    <property type="match status" value="1"/>
</dbReference>
<keyword evidence="2" id="KW-0472">Membrane</keyword>
<keyword evidence="2" id="KW-1133">Transmembrane helix</keyword>
<dbReference type="InterPro" id="IPR052785">
    <property type="entry name" value="Enterotoxin_cmpnt"/>
</dbReference>
<name>A0ABY9JRY3_9BACI</name>
<dbReference type="RefSeq" id="WP_226539119.1">
    <property type="nucleotide sequence ID" value="NZ_CP129013.1"/>
</dbReference>
<sequence>MKNKIIIGTLVATLSTSSLIPMNVFAEEQPAIVKDEAETIYLSPTSLSSNLDELSGQAIIMQSYALNLLKYPTIELEQIPTLETHVDRAKDNATYWLDNIHPLVIEVNQEVIGFNNKFQNYYDLLVQLTEVQDEQSKENLLYGLTILQDDIASRKDAVENIVDNLKYFKESLQTDYNNFSNDALEAKLLLDGEEGKIEELERLLDSINADIETDVKLIVTGTVTSIAGIGLITAGSFALAAVPEGASKAGAVATIIGGVNMTVGGVVVIGYASNDLVIKQQELIQVASNLSEVESQVATLTIVKSQVDSFVENIDETISALEDIERGWIDLQNGFVDLTKKIDRDINLDSSFIQSQLSRAKESWENIATNAEKLQGANVVINQVDQPIEEEGQ</sequence>
<dbReference type="EMBL" id="CP129013">
    <property type="protein sequence ID" value="WLR41160.1"/>
    <property type="molecule type" value="Genomic_DNA"/>
</dbReference>
<keyword evidence="2" id="KW-0812">Transmembrane</keyword>
<feature type="transmembrane region" description="Helical" evidence="2">
    <location>
        <begin position="249"/>
        <end position="272"/>
    </location>
</feature>
<evidence type="ECO:0000313" key="5">
    <source>
        <dbReference type="Proteomes" id="UP001197974"/>
    </source>
</evidence>
<dbReference type="SUPFAM" id="SSF58100">
    <property type="entry name" value="Bacterial hemolysins"/>
    <property type="match status" value="1"/>
</dbReference>
<keyword evidence="1" id="KW-0175">Coiled coil</keyword>
<evidence type="ECO:0000313" key="4">
    <source>
        <dbReference type="EMBL" id="WLR41160.1"/>
    </source>
</evidence>
<evidence type="ECO:0000256" key="1">
    <source>
        <dbReference type="SAM" id="Coils"/>
    </source>
</evidence>
<dbReference type="Gene3D" id="1.20.1170.10">
    <property type="match status" value="1"/>
</dbReference>
<feature type="transmembrane region" description="Helical" evidence="2">
    <location>
        <begin position="217"/>
        <end position="242"/>
    </location>
</feature>
<feature type="chain" id="PRO_5047313632" evidence="3">
    <location>
        <begin position="27"/>
        <end position="393"/>
    </location>
</feature>
<dbReference type="InterPro" id="IPR008414">
    <property type="entry name" value="HBL"/>
</dbReference>
<evidence type="ECO:0000256" key="3">
    <source>
        <dbReference type="SAM" id="SignalP"/>
    </source>
</evidence>